<reference evidence="3" key="2">
    <citation type="submission" date="2017-10" db="EMBL/GenBank/DDBJ databases">
        <title>Ladona fulva Genome sequencing and assembly.</title>
        <authorList>
            <person name="Murali S."/>
            <person name="Richards S."/>
            <person name="Bandaranaike D."/>
            <person name="Bellair M."/>
            <person name="Blankenburg K."/>
            <person name="Chao H."/>
            <person name="Dinh H."/>
            <person name="Doddapaneni H."/>
            <person name="Dugan-Rocha S."/>
            <person name="Elkadiri S."/>
            <person name="Gnanaolivu R."/>
            <person name="Hernandez B."/>
            <person name="Skinner E."/>
            <person name="Javaid M."/>
            <person name="Lee S."/>
            <person name="Li M."/>
            <person name="Ming W."/>
            <person name="Munidasa M."/>
            <person name="Muniz J."/>
            <person name="Nguyen L."/>
            <person name="Hughes D."/>
            <person name="Osuji N."/>
            <person name="Pu L.-L."/>
            <person name="Puazo M."/>
            <person name="Qu C."/>
            <person name="Quiroz J."/>
            <person name="Raj R."/>
            <person name="Weissenberger G."/>
            <person name="Xin Y."/>
            <person name="Zou X."/>
            <person name="Han Y."/>
            <person name="Worley K."/>
            <person name="Muzny D."/>
            <person name="Gibbs R."/>
        </authorList>
    </citation>
    <scope>NUCLEOTIDE SEQUENCE</scope>
    <source>
        <strain evidence="3">Sampled in the wild</strain>
    </source>
</reference>
<evidence type="ECO:0000259" key="2">
    <source>
        <dbReference type="Pfam" id="PF05225"/>
    </source>
</evidence>
<name>A0A8K0KKM4_LADFU</name>
<dbReference type="SUPFAM" id="SSF46689">
    <property type="entry name" value="Homeodomain-like"/>
    <property type="match status" value="1"/>
</dbReference>
<dbReference type="InterPro" id="IPR009057">
    <property type="entry name" value="Homeodomain-like_sf"/>
</dbReference>
<organism evidence="3 4">
    <name type="scientific">Ladona fulva</name>
    <name type="common">Scarce chaser dragonfly</name>
    <name type="synonym">Libellula fulva</name>
    <dbReference type="NCBI Taxonomy" id="123851"/>
    <lineage>
        <taxon>Eukaryota</taxon>
        <taxon>Metazoa</taxon>
        <taxon>Ecdysozoa</taxon>
        <taxon>Arthropoda</taxon>
        <taxon>Hexapoda</taxon>
        <taxon>Insecta</taxon>
        <taxon>Pterygota</taxon>
        <taxon>Palaeoptera</taxon>
        <taxon>Odonata</taxon>
        <taxon>Epiprocta</taxon>
        <taxon>Anisoptera</taxon>
        <taxon>Libelluloidea</taxon>
        <taxon>Libellulidae</taxon>
        <taxon>Ladona</taxon>
    </lineage>
</organism>
<keyword evidence="4" id="KW-1185">Reference proteome</keyword>
<gene>
    <name evidence="3" type="ORF">J437_LFUL012575</name>
</gene>
<dbReference type="Proteomes" id="UP000792457">
    <property type="component" value="Unassembled WGS sequence"/>
</dbReference>
<protein>
    <recommendedName>
        <fullName evidence="2">HTH psq-type domain-containing protein</fullName>
    </recommendedName>
</protein>
<dbReference type="InterPro" id="IPR007889">
    <property type="entry name" value="HTH_Psq"/>
</dbReference>
<sequence>MTRRYKRTPGSRKYADFTASTLEECLNAIRSGELSQKQPADRYNISRSAIKRRLKNDLPIKPRQMAFASHLDKVCDFGFPVDDFRYIVKCYLENQGRSVEFFCNNLPVRDLVKLFMKRHPHLSIRFANNIKRARAAIDKTVITQYVDNLSDLTSHPIVFIITMRRVCQMILVGAK</sequence>
<dbReference type="OrthoDB" id="10072016at2759"/>
<dbReference type="Pfam" id="PF05225">
    <property type="entry name" value="HTH_psq"/>
    <property type="match status" value="1"/>
</dbReference>
<dbReference type="GO" id="GO:0005634">
    <property type="term" value="C:nucleus"/>
    <property type="evidence" value="ECO:0007669"/>
    <property type="project" value="UniProtKB-SubCell"/>
</dbReference>
<reference evidence="3" key="1">
    <citation type="submission" date="2013-04" db="EMBL/GenBank/DDBJ databases">
        <authorList>
            <person name="Qu J."/>
            <person name="Murali S.C."/>
            <person name="Bandaranaike D."/>
            <person name="Bellair M."/>
            <person name="Blankenburg K."/>
            <person name="Chao H."/>
            <person name="Dinh H."/>
            <person name="Doddapaneni H."/>
            <person name="Downs B."/>
            <person name="Dugan-Rocha S."/>
            <person name="Elkadiri S."/>
            <person name="Gnanaolivu R.D."/>
            <person name="Hernandez B."/>
            <person name="Javaid M."/>
            <person name="Jayaseelan J.C."/>
            <person name="Lee S."/>
            <person name="Li M."/>
            <person name="Ming W."/>
            <person name="Munidasa M."/>
            <person name="Muniz J."/>
            <person name="Nguyen L."/>
            <person name="Ongeri F."/>
            <person name="Osuji N."/>
            <person name="Pu L.-L."/>
            <person name="Puazo M."/>
            <person name="Qu C."/>
            <person name="Quiroz J."/>
            <person name="Raj R."/>
            <person name="Weissenberger G."/>
            <person name="Xin Y."/>
            <person name="Zou X."/>
            <person name="Han Y."/>
            <person name="Richards S."/>
            <person name="Worley K."/>
            <person name="Muzny D."/>
            <person name="Gibbs R."/>
        </authorList>
    </citation>
    <scope>NUCLEOTIDE SEQUENCE</scope>
    <source>
        <strain evidence="3">Sampled in the wild</strain>
    </source>
</reference>
<comment type="subcellular location">
    <subcellularLocation>
        <location evidence="1">Nucleus</location>
    </subcellularLocation>
</comment>
<comment type="caution">
    <text evidence="3">The sequence shown here is derived from an EMBL/GenBank/DDBJ whole genome shotgun (WGS) entry which is preliminary data.</text>
</comment>
<dbReference type="GO" id="GO:0003677">
    <property type="term" value="F:DNA binding"/>
    <property type="evidence" value="ECO:0007669"/>
    <property type="project" value="InterPro"/>
</dbReference>
<evidence type="ECO:0000313" key="3">
    <source>
        <dbReference type="EMBL" id="KAG8235365.1"/>
    </source>
</evidence>
<dbReference type="AlphaFoldDB" id="A0A8K0KKM4"/>
<evidence type="ECO:0000313" key="4">
    <source>
        <dbReference type="Proteomes" id="UP000792457"/>
    </source>
</evidence>
<dbReference type="Gene3D" id="1.10.10.60">
    <property type="entry name" value="Homeodomain-like"/>
    <property type="match status" value="1"/>
</dbReference>
<dbReference type="EMBL" id="KZ308904">
    <property type="protein sequence ID" value="KAG8235365.1"/>
    <property type="molecule type" value="Genomic_DNA"/>
</dbReference>
<feature type="domain" description="HTH psq-type" evidence="2">
    <location>
        <begin position="21"/>
        <end position="56"/>
    </location>
</feature>
<proteinExistence type="predicted"/>
<evidence type="ECO:0000256" key="1">
    <source>
        <dbReference type="ARBA" id="ARBA00004123"/>
    </source>
</evidence>
<accession>A0A8K0KKM4</accession>